<protein>
    <submittedName>
        <fullName evidence="3">DUF4178 domain-containing protein</fullName>
    </submittedName>
</protein>
<reference evidence="3 4" key="1">
    <citation type="submission" date="2024-09" db="EMBL/GenBank/DDBJ databases">
        <authorList>
            <person name="Sun Q."/>
            <person name="Mori K."/>
        </authorList>
    </citation>
    <scope>NUCLEOTIDE SEQUENCE [LARGE SCALE GENOMIC DNA]</scope>
    <source>
        <strain evidence="3 4">CECT 7955</strain>
    </source>
</reference>
<comment type="caution">
    <text evidence="3">The sequence shown here is derived from an EMBL/GenBank/DDBJ whole genome shotgun (WGS) entry which is preliminary data.</text>
</comment>
<gene>
    <name evidence="3" type="ORF">ACFFVF_06530</name>
</gene>
<proteinExistence type="predicted"/>
<dbReference type="Pfam" id="PF13785">
    <property type="entry name" value="DUF4178"/>
    <property type="match status" value="1"/>
</dbReference>
<evidence type="ECO:0000259" key="2">
    <source>
        <dbReference type="Pfam" id="PF13785"/>
    </source>
</evidence>
<name>A0ABV5GLD9_9FLAO</name>
<feature type="domain" description="DUF4178" evidence="2">
    <location>
        <begin position="55"/>
        <end position="184"/>
    </location>
</feature>
<dbReference type="RefSeq" id="WP_236458344.1">
    <property type="nucleotide sequence ID" value="NZ_CBCSGE010000009.1"/>
</dbReference>
<feature type="transmembrane region" description="Helical" evidence="1">
    <location>
        <begin position="209"/>
        <end position="234"/>
    </location>
</feature>
<evidence type="ECO:0000313" key="3">
    <source>
        <dbReference type="EMBL" id="MFB9096164.1"/>
    </source>
</evidence>
<evidence type="ECO:0000313" key="4">
    <source>
        <dbReference type="Proteomes" id="UP001589607"/>
    </source>
</evidence>
<keyword evidence="1" id="KW-0812">Transmembrane</keyword>
<evidence type="ECO:0000256" key="1">
    <source>
        <dbReference type="SAM" id="Phobius"/>
    </source>
</evidence>
<sequence length="406" mass="47835">MEIVCANCNTKVTTSFNLIYKYYTCFSCHSNYKFDNGINNFLDKQSNTAFPSLLKIGAKGVFNEEEYTVVSFSSRKNKENEIWFEYNLISPSDKRLFLIEDCGHWILEKEIDTKEITKSTGLTYKGIEYRKYETGKSQESYRCGFFNYKFDSNFSHYEEYINPPFCLSIEHDDKKKYYHGEHISRDKIKKIFNIDNLRAREGTGMVQPFYYNLTHVFTIFIIAILAITALHIFFYSQSKEQLVYQDVFDLNQVNKKELYTDVFELKGPIAPLSIDVLSNVDNSWMTTDFALINQETDETVYFTKDLEYYHGYSEGENWTEGSNNDEFNICGVSEGKYKIMILSNKDETDTNNTSLNVKIYWGKPDNWNLYVTIFIFLAIGALLYFIKNSFESRRWEDSYYSPYKKE</sequence>
<dbReference type="Proteomes" id="UP001589607">
    <property type="component" value="Unassembled WGS sequence"/>
</dbReference>
<feature type="transmembrane region" description="Helical" evidence="1">
    <location>
        <begin position="367"/>
        <end position="386"/>
    </location>
</feature>
<accession>A0ABV5GLD9</accession>
<dbReference type="EMBL" id="JBHMEY010000014">
    <property type="protein sequence ID" value="MFB9096164.1"/>
    <property type="molecule type" value="Genomic_DNA"/>
</dbReference>
<keyword evidence="1" id="KW-0472">Membrane</keyword>
<dbReference type="InterPro" id="IPR025235">
    <property type="entry name" value="DUF4178"/>
</dbReference>
<keyword evidence="4" id="KW-1185">Reference proteome</keyword>
<keyword evidence="1" id="KW-1133">Transmembrane helix</keyword>
<organism evidence="3 4">
    <name type="scientific">Flavobacterium jumunjinense</name>
    <dbReference type="NCBI Taxonomy" id="998845"/>
    <lineage>
        <taxon>Bacteria</taxon>
        <taxon>Pseudomonadati</taxon>
        <taxon>Bacteroidota</taxon>
        <taxon>Flavobacteriia</taxon>
        <taxon>Flavobacteriales</taxon>
        <taxon>Flavobacteriaceae</taxon>
        <taxon>Flavobacterium</taxon>
    </lineage>
</organism>